<protein>
    <submittedName>
        <fullName evidence="1">2-keto-3-deoxygalactonate kinase</fullName>
    </submittedName>
</protein>
<proteinExistence type="predicted"/>
<dbReference type="InterPro" id="IPR042257">
    <property type="entry name" value="DGOK_C"/>
</dbReference>
<evidence type="ECO:0000313" key="2">
    <source>
        <dbReference type="Proteomes" id="UP000244060"/>
    </source>
</evidence>
<reference evidence="1 2" key="1">
    <citation type="submission" date="2018-04" db="EMBL/GenBank/DDBJ databases">
        <title>Genomic Encyclopedia of Type Strains, Phase III (KMG-III): the genomes of soil and plant-associated and newly described type strains.</title>
        <authorList>
            <person name="Whitman W."/>
        </authorList>
    </citation>
    <scope>NUCLEOTIDE SEQUENCE [LARGE SCALE GENOMIC DNA]</scope>
    <source>
        <strain evidence="1 2">KA25</strain>
    </source>
</reference>
<name>A0A2T5JU69_9RHOB</name>
<keyword evidence="1" id="KW-0808">Transferase</keyword>
<dbReference type="OrthoDB" id="256574at2"/>
<sequence>MRPDWIAVDWGTSRLRAWAMGAEGVLAEAQSAEGMARLDEGGFEIALLRLIWPWLDEGQAVPVVICGMAGARRGWHEAPYRMLPCAPVDPQSLVPVAAEDARISVRIVPGLAQSRPADVMRGEETQIAGALAVLGDFDGVICLPGTHSKWVQVSASEVVSFRSFLTGELFALLSEQSVLRQGLVGEGWDADVFLAAVSDGMSHPQKLGSKLFALRAEGLLQDLPPASARARLSGLLIGLELVGARSYWLGQPVVLVADEGLAERYAAALAAQGVQARLLPARACTLGGLAAAIGQLTTAVSGTGRKA</sequence>
<dbReference type="RefSeq" id="WP_108222177.1">
    <property type="nucleotide sequence ID" value="NZ_CP090021.1"/>
</dbReference>
<dbReference type="AlphaFoldDB" id="A0A2T5JU69"/>
<dbReference type="GO" id="GO:0034194">
    <property type="term" value="P:D-galactonate catabolic process"/>
    <property type="evidence" value="ECO:0007669"/>
    <property type="project" value="InterPro"/>
</dbReference>
<dbReference type="InterPro" id="IPR007729">
    <property type="entry name" value="DGOK"/>
</dbReference>
<organism evidence="1 2">
    <name type="scientific">Cereibacter azotoformans</name>
    <dbReference type="NCBI Taxonomy" id="43057"/>
    <lineage>
        <taxon>Bacteria</taxon>
        <taxon>Pseudomonadati</taxon>
        <taxon>Pseudomonadota</taxon>
        <taxon>Alphaproteobacteria</taxon>
        <taxon>Rhodobacterales</taxon>
        <taxon>Paracoccaceae</taxon>
        <taxon>Cereibacter</taxon>
    </lineage>
</organism>
<keyword evidence="2" id="KW-1185">Reference proteome</keyword>
<accession>A0A2T5JU69</accession>
<evidence type="ECO:0000313" key="1">
    <source>
        <dbReference type="EMBL" id="PTR13702.1"/>
    </source>
</evidence>
<comment type="caution">
    <text evidence="1">The sequence shown here is derived from an EMBL/GenBank/DDBJ whole genome shotgun (WGS) entry which is preliminary data.</text>
</comment>
<keyword evidence="1" id="KW-0418">Kinase</keyword>
<dbReference type="Proteomes" id="UP000244060">
    <property type="component" value="Unassembled WGS sequence"/>
</dbReference>
<dbReference type="Gene3D" id="3.30.420.300">
    <property type="entry name" value="2-keto-3-deoxy-galactonokinase, substrate binding domain"/>
    <property type="match status" value="1"/>
</dbReference>
<dbReference type="Pfam" id="PF05035">
    <property type="entry name" value="DGOK"/>
    <property type="match status" value="1"/>
</dbReference>
<dbReference type="EMBL" id="QAOT01000020">
    <property type="protein sequence ID" value="PTR13702.1"/>
    <property type="molecule type" value="Genomic_DNA"/>
</dbReference>
<dbReference type="InterPro" id="IPR042258">
    <property type="entry name" value="DGOK_N"/>
</dbReference>
<dbReference type="Gene3D" id="3.30.420.310">
    <property type="entry name" value="2-keto-3-deoxy-galactonokinase, C-terminal domain"/>
    <property type="match status" value="1"/>
</dbReference>
<dbReference type="GO" id="GO:0008671">
    <property type="term" value="F:2-dehydro-3-deoxygalactonokinase activity"/>
    <property type="evidence" value="ECO:0007669"/>
    <property type="project" value="InterPro"/>
</dbReference>
<gene>
    <name evidence="1" type="ORF">C8J28_12050</name>
</gene>